<dbReference type="Proteomes" id="UP000681162">
    <property type="component" value="Unassembled WGS sequence"/>
</dbReference>
<reference evidence="1 2" key="1">
    <citation type="submission" date="2021-03" db="EMBL/GenBank/DDBJ databases">
        <title>Antimicrobial resistance genes in bacteria isolated from Japanese honey, and their potential for conferring macrolide and lincosamide resistance in the American foulbrood pathogen Paenibacillus larvae.</title>
        <authorList>
            <person name="Okamoto M."/>
            <person name="Kumagai M."/>
            <person name="Kanamori H."/>
            <person name="Takamatsu D."/>
        </authorList>
    </citation>
    <scope>NUCLEOTIDE SEQUENCE [LARGE SCALE GENOMIC DNA]</scope>
    <source>
        <strain evidence="1 2">J41TS12</strain>
    </source>
</reference>
<name>A0A920CEX7_9BACL</name>
<evidence type="ECO:0000313" key="2">
    <source>
        <dbReference type="Proteomes" id="UP000681162"/>
    </source>
</evidence>
<organism evidence="1 2">
    <name type="scientific">Paenibacillus antibioticophila</name>
    <dbReference type="NCBI Taxonomy" id="1274374"/>
    <lineage>
        <taxon>Bacteria</taxon>
        <taxon>Bacillati</taxon>
        <taxon>Bacillota</taxon>
        <taxon>Bacilli</taxon>
        <taxon>Bacillales</taxon>
        <taxon>Paenibacillaceae</taxon>
        <taxon>Paenibacillus</taxon>
    </lineage>
</organism>
<comment type="caution">
    <text evidence="1">The sequence shown here is derived from an EMBL/GenBank/DDBJ whole genome shotgun (WGS) entry which is preliminary data.</text>
</comment>
<protein>
    <submittedName>
        <fullName evidence="1">Uncharacterized protein</fullName>
    </submittedName>
</protein>
<proteinExistence type="predicted"/>
<keyword evidence="2" id="KW-1185">Reference proteome</keyword>
<gene>
    <name evidence="1" type="ORF">J41TS12_24020</name>
</gene>
<dbReference type="AlphaFoldDB" id="A0A920CEX7"/>
<sequence length="78" mass="8632">MLAVIMKRGIDIAAALRGDISFCRQINMHEAGIDIMYDSVELLPVLSHRSEIDLLVTVISFSSVKSDAATKKLDKLTR</sequence>
<accession>A0A920CEX7</accession>
<dbReference type="EMBL" id="BORR01000007">
    <property type="protein sequence ID" value="GIO37541.1"/>
    <property type="molecule type" value="Genomic_DNA"/>
</dbReference>
<evidence type="ECO:0000313" key="1">
    <source>
        <dbReference type="EMBL" id="GIO37541.1"/>
    </source>
</evidence>